<keyword evidence="5" id="KW-0528">Neurotoxin</keyword>
<name>A0A132A0M8_SARSC</name>
<keyword evidence="3" id="KW-1052">Target cell membrane</keyword>
<dbReference type="GO" id="GO:0044218">
    <property type="term" value="C:other organism cell membrane"/>
    <property type="evidence" value="ECO:0007669"/>
    <property type="project" value="UniProtKB-KW"/>
</dbReference>
<evidence type="ECO:0000256" key="7">
    <source>
        <dbReference type="ARBA" id="ARBA00023298"/>
    </source>
</evidence>
<keyword evidence="5" id="KW-0638">Presynaptic neurotoxin</keyword>
<protein>
    <submittedName>
        <fullName evidence="8">Ankyrin repeat domain containing protein 14</fullName>
    </submittedName>
</protein>
<dbReference type="Pfam" id="PF12796">
    <property type="entry name" value="Ank_2"/>
    <property type="match status" value="1"/>
</dbReference>
<keyword evidence="7" id="KW-1053">Target membrane</keyword>
<dbReference type="Proteomes" id="UP000616769">
    <property type="component" value="Unassembled WGS sequence"/>
</dbReference>
<keyword evidence="5" id="KW-0800">Toxin</keyword>
<evidence type="ECO:0000256" key="2">
    <source>
        <dbReference type="ARBA" id="ARBA00022483"/>
    </source>
</evidence>
<dbReference type="SUPFAM" id="SSF48403">
    <property type="entry name" value="Ankyrin repeat"/>
    <property type="match status" value="1"/>
</dbReference>
<sequence>MLESSVQDQCQAECHSQSDKVDNQNDEAIKNVDEKLTENELFRLPDDRGNMLNVLEAAEKGRLNLLKQFYQIDPQLINIQDSDGYSPLHRACYNNRIDVVKWLIKHGANIRAKTSDGWEPLHTASQWGHCSIVRILLAMGADINSKTNGGNTPFHLAATRGLKNRLLIENLLFRTDIDLDIRNDASDTPYDILKRCSMLYKLWNLL</sequence>
<dbReference type="GO" id="GO:0044231">
    <property type="term" value="C:host cell presynaptic membrane"/>
    <property type="evidence" value="ECO:0007669"/>
    <property type="project" value="UniProtKB-KW"/>
</dbReference>
<dbReference type="Gene3D" id="1.25.40.20">
    <property type="entry name" value="Ankyrin repeat-containing domain"/>
    <property type="match status" value="1"/>
</dbReference>
<evidence type="ECO:0000256" key="6">
    <source>
        <dbReference type="ARBA" id="ARBA00023043"/>
    </source>
</evidence>
<dbReference type="PANTHER" id="PTHR24189">
    <property type="entry name" value="MYOTROPHIN"/>
    <property type="match status" value="1"/>
</dbReference>
<dbReference type="Pfam" id="PF00023">
    <property type="entry name" value="Ank"/>
    <property type="match status" value="1"/>
</dbReference>
<evidence type="ECO:0000256" key="5">
    <source>
        <dbReference type="ARBA" id="ARBA00023028"/>
    </source>
</evidence>
<dbReference type="AlphaFoldDB" id="A0A132A0M8"/>
<comment type="subcellular location">
    <subcellularLocation>
        <location evidence="1">Target cell membrane</location>
    </subcellularLocation>
</comment>
<evidence type="ECO:0000256" key="1">
    <source>
        <dbReference type="ARBA" id="ARBA00004175"/>
    </source>
</evidence>
<dbReference type="GO" id="GO:0006887">
    <property type="term" value="P:exocytosis"/>
    <property type="evidence" value="ECO:0007669"/>
    <property type="project" value="UniProtKB-KW"/>
</dbReference>
<gene>
    <name evidence="8" type="ORF">QR98_0030730</name>
</gene>
<organism evidence="8 9">
    <name type="scientific">Sarcoptes scabiei</name>
    <name type="common">Itch mite</name>
    <name type="synonym">Acarus scabiei</name>
    <dbReference type="NCBI Taxonomy" id="52283"/>
    <lineage>
        <taxon>Eukaryota</taxon>
        <taxon>Metazoa</taxon>
        <taxon>Ecdysozoa</taxon>
        <taxon>Arthropoda</taxon>
        <taxon>Chelicerata</taxon>
        <taxon>Arachnida</taxon>
        <taxon>Acari</taxon>
        <taxon>Acariformes</taxon>
        <taxon>Sarcoptiformes</taxon>
        <taxon>Astigmata</taxon>
        <taxon>Psoroptidia</taxon>
        <taxon>Sarcoptoidea</taxon>
        <taxon>Sarcoptidae</taxon>
        <taxon>Sarcoptinae</taxon>
        <taxon>Sarcoptes</taxon>
    </lineage>
</organism>
<dbReference type="EMBL" id="JXLN01009590">
    <property type="protein sequence ID" value="KPM04622.1"/>
    <property type="molecule type" value="Genomic_DNA"/>
</dbReference>
<dbReference type="InterPro" id="IPR050745">
    <property type="entry name" value="Multifunctional_regulatory"/>
</dbReference>
<keyword evidence="4" id="KW-0677">Repeat</keyword>
<keyword evidence="6" id="KW-0040">ANK repeat</keyword>
<evidence type="ECO:0000313" key="9">
    <source>
        <dbReference type="Proteomes" id="UP000616769"/>
    </source>
</evidence>
<proteinExistence type="predicted"/>
<evidence type="ECO:0000256" key="4">
    <source>
        <dbReference type="ARBA" id="ARBA00022737"/>
    </source>
</evidence>
<comment type="caution">
    <text evidence="8">The sequence shown here is derived from an EMBL/GenBank/DDBJ whole genome shotgun (WGS) entry which is preliminary data.</text>
</comment>
<dbReference type="PANTHER" id="PTHR24189:SF73">
    <property type="entry name" value="ANKYRIN REPEAT AND SOCS BOX-CONTAINING 15B"/>
    <property type="match status" value="1"/>
</dbReference>
<keyword evidence="2" id="KW-0268">Exocytosis</keyword>
<accession>A0A132A0M8</accession>
<dbReference type="PROSITE" id="PS50088">
    <property type="entry name" value="ANK_REPEAT"/>
    <property type="match status" value="3"/>
</dbReference>
<dbReference type="OrthoDB" id="19174at2759"/>
<dbReference type="PROSITE" id="PS50297">
    <property type="entry name" value="ANK_REP_REGION"/>
    <property type="match status" value="2"/>
</dbReference>
<keyword evidence="7" id="KW-0472">Membrane</keyword>
<dbReference type="PRINTS" id="PR01415">
    <property type="entry name" value="ANKYRIN"/>
</dbReference>
<dbReference type="SMART" id="SM00248">
    <property type="entry name" value="ANK"/>
    <property type="match status" value="3"/>
</dbReference>
<dbReference type="VEuPathDB" id="VectorBase:SSCA010652"/>
<evidence type="ECO:0000256" key="3">
    <source>
        <dbReference type="ARBA" id="ARBA00022537"/>
    </source>
</evidence>
<reference evidence="8 9" key="1">
    <citation type="journal article" date="2015" name="Parasit. Vectors">
        <title>Draft genome of the scabies mite.</title>
        <authorList>
            <person name="Rider S.D.Jr."/>
            <person name="Morgan M.S."/>
            <person name="Arlian L.G."/>
        </authorList>
    </citation>
    <scope>NUCLEOTIDE SEQUENCE [LARGE SCALE GENOMIC DNA]</scope>
    <source>
        <strain evidence="8">Arlian Lab</strain>
    </source>
</reference>
<dbReference type="InterPro" id="IPR036770">
    <property type="entry name" value="Ankyrin_rpt-contain_sf"/>
</dbReference>
<evidence type="ECO:0000313" key="8">
    <source>
        <dbReference type="EMBL" id="KPM04622.1"/>
    </source>
</evidence>
<dbReference type="InterPro" id="IPR002110">
    <property type="entry name" value="Ankyrin_rpt"/>
</dbReference>